<organism evidence="1 2">
    <name type="scientific">Clavelina lepadiformis</name>
    <name type="common">Light-bulb sea squirt</name>
    <name type="synonym">Ascidia lepadiformis</name>
    <dbReference type="NCBI Taxonomy" id="159417"/>
    <lineage>
        <taxon>Eukaryota</taxon>
        <taxon>Metazoa</taxon>
        <taxon>Chordata</taxon>
        <taxon>Tunicata</taxon>
        <taxon>Ascidiacea</taxon>
        <taxon>Aplousobranchia</taxon>
        <taxon>Clavelinidae</taxon>
        <taxon>Clavelina</taxon>
    </lineage>
</organism>
<sequence length="180" mass="19852">MVLSLLIGAMTDDGYGSINFDGQGLGDDRPAVHKSILPLASDLQALSIRISVFDERLESFFSVEIAYLMLAASPSILLLGSLIVDVDESPKHRKPLGLALPKPLFRGKAARCNRPVVAIDHGKRKKTADIRCDHLAGKLKQHLLRCFADLSQFQDLPRAFRYSLCTLQTTSTGNLWKTSF</sequence>
<dbReference type="EMBL" id="CAWYQH010000090">
    <property type="protein sequence ID" value="CAK8682119.1"/>
    <property type="molecule type" value="Genomic_DNA"/>
</dbReference>
<reference evidence="1 2" key="1">
    <citation type="submission" date="2024-02" db="EMBL/GenBank/DDBJ databases">
        <authorList>
            <person name="Daric V."/>
            <person name="Darras S."/>
        </authorList>
    </citation>
    <scope>NUCLEOTIDE SEQUENCE [LARGE SCALE GENOMIC DNA]</scope>
</reference>
<comment type="caution">
    <text evidence="1">The sequence shown here is derived from an EMBL/GenBank/DDBJ whole genome shotgun (WGS) entry which is preliminary data.</text>
</comment>
<name>A0ABP0FR42_CLALP</name>
<evidence type="ECO:0000313" key="2">
    <source>
        <dbReference type="Proteomes" id="UP001642483"/>
    </source>
</evidence>
<gene>
    <name evidence="1" type="ORF">CVLEPA_LOCUS12326</name>
</gene>
<keyword evidence="2" id="KW-1185">Reference proteome</keyword>
<accession>A0ABP0FR42</accession>
<dbReference type="Proteomes" id="UP001642483">
    <property type="component" value="Unassembled WGS sequence"/>
</dbReference>
<evidence type="ECO:0000313" key="1">
    <source>
        <dbReference type="EMBL" id="CAK8682119.1"/>
    </source>
</evidence>
<protein>
    <submittedName>
        <fullName evidence="1">Uncharacterized protein</fullName>
    </submittedName>
</protein>
<proteinExistence type="predicted"/>